<dbReference type="OrthoDB" id="4424523at2759"/>
<reference evidence="1" key="1">
    <citation type="submission" date="2021-09" db="EMBL/GenBank/DDBJ databases">
        <title>A high-quality genome of the endoparasitic fungus Hirsutella rhossiliensis with a comparison of Hirsutella genomes reveals transposable elements contributing to genome size variation.</title>
        <authorList>
            <person name="Lin R."/>
            <person name="Jiao Y."/>
            <person name="Sun X."/>
            <person name="Ling J."/>
            <person name="Xie B."/>
            <person name="Cheng X."/>
        </authorList>
    </citation>
    <scope>NUCLEOTIDE SEQUENCE</scope>
    <source>
        <strain evidence="1">HR02</strain>
    </source>
</reference>
<gene>
    <name evidence="1" type="ORF">HRG_05416</name>
</gene>
<keyword evidence="2" id="KW-1185">Reference proteome</keyword>
<sequence>MSSDSQSQLPALATTTLDFIPSLGYSDDAAWRRYFHLTWQCLVDSLAYDGRHLLLSQYLEWTVTEDRQLNGLSSVMGKASATASRSGKKPKREIRPWCAPEKSSWKFAAQCTKQVEATVNLREPTEEEKPKVIDDLIVELMAKAPLPPVGLVGEVGGVAGPVVVL</sequence>
<dbReference type="AlphaFoldDB" id="A0A9P8MZ28"/>
<comment type="caution">
    <text evidence="1">The sequence shown here is derived from an EMBL/GenBank/DDBJ whole genome shotgun (WGS) entry which is preliminary data.</text>
</comment>
<evidence type="ECO:0000313" key="2">
    <source>
        <dbReference type="Proteomes" id="UP000824596"/>
    </source>
</evidence>
<dbReference type="RefSeq" id="XP_044720419.1">
    <property type="nucleotide sequence ID" value="XM_044863887.1"/>
</dbReference>
<protein>
    <submittedName>
        <fullName evidence="1">Uncharacterized protein</fullName>
    </submittedName>
</protein>
<dbReference type="Proteomes" id="UP000824596">
    <property type="component" value="Unassembled WGS sequence"/>
</dbReference>
<proteinExistence type="predicted"/>
<evidence type="ECO:0000313" key="1">
    <source>
        <dbReference type="EMBL" id="KAH0962906.1"/>
    </source>
</evidence>
<accession>A0A9P8MZ28</accession>
<dbReference type="GeneID" id="68354545"/>
<dbReference type="EMBL" id="JAIZPD010000005">
    <property type="protein sequence ID" value="KAH0962906.1"/>
    <property type="molecule type" value="Genomic_DNA"/>
</dbReference>
<organism evidence="1 2">
    <name type="scientific">Hirsutella rhossiliensis</name>
    <dbReference type="NCBI Taxonomy" id="111463"/>
    <lineage>
        <taxon>Eukaryota</taxon>
        <taxon>Fungi</taxon>
        <taxon>Dikarya</taxon>
        <taxon>Ascomycota</taxon>
        <taxon>Pezizomycotina</taxon>
        <taxon>Sordariomycetes</taxon>
        <taxon>Hypocreomycetidae</taxon>
        <taxon>Hypocreales</taxon>
        <taxon>Ophiocordycipitaceae</taxon>
        <taxon>Hirsutella</taxon>
    </lineage>
</organism>
<name>A0A9P8MZ28_9HYPO</name>